<dbReference type="CDD" id="cd02022">
    <property type="entry name" value="DPCK"/>
    <property type="match status" value="1"/>
</dbReference>
<keyword evidence="3 5" id="KW-0067">ATP-binding</keyword>
<evidence type="ECO:0000313" key="8">
    <source>
        <dbReference type="Proteomes" id="UP001562065"/>
    </source>
</evidence>
<dbReference type="GO" id="GO:0004140">
    <property type="term" value="F:dephospho-CoA kinase activity"/>
    <property type="evidence" value="ECO:0007669"/>
    <property type="project" value="UniProtKB-EC"/>
</dbReference>
<dbReference type="NCBIfam" id="TIGR00152">
    <property type="entry name" value="dephospho-CoA kinase"/>
    <property type="match status" value="1"/>
</dbReference>
<comment type="pathway">
    <text evidence="5">Cofactor biosynthesis; coenzyme A biosynthesis; CoA from (R)-pantothenate: step 5/5.</text>
</comment>
<sequence>MFVVGLTGGIGSGKTAASDYLAGLGITVVDADLVSRQVVEPGQPALAAIAAHFGAGVLDAEGRLDRRALREIVFADPAQRNVLEQITHPAIGAEILRQLQASRSPYTLLVSPLLLESSQHQLTHRILLIDAPEQLQQQRTELRDQVPASQVQAIIAAQMARGERQSRAHDVVINDGPLDALHRQLDELHQQYLRLAGAQ</sequence>
<organism evidence="7 8">
    <name type="scientific">Isoalcanivorax beigongshangi</name>
    <dbReference type="NCBI Taxonomy" id="3238810"/>
    <lineage>
        <taxon>Bacteria</taxon>
        <taxon>Pseudomonadati</taxon>
        <taxon>Pseudomonadota</taxon>
        <taxon>Gammaproteobacteria</taxon>
        <taxon>Oceanospirillales</taxon>
        <taxon>Alcanivoracaceae</taxon>
        <taxon>Isoalcanivorax</taxon>
    </lineage>
</organism>
<evidence type="ECO:0000313" key="7">
    <source>
        <dbReference type="EMBL" id="MEY1662604.1"/>
    </source>
</evidence>
<evidence type="ECO:0000256" key="2">
    <source>
        <dbReference type="ARBA" id="ARBA00022741"/>
    </source>
</evidence>
<keyword evidence="2 5" id="KW-0547">Nucleotide-binding</keyword>
<comment type="catalytic activity">
    <reaction evidence="5">
        <text>3'-dephospho-CoA + ATP = ADP + CoA + H(+)</text>
        <dbReference type="Rhea" id="RHEA:18245"/>
        <dbReference type="ChEBI" id="CHEBI:15378"/>
        <dbReference type="ChEBI" id="CHEBI:30616"/>
        <dbReference type="ChEBI" id="CHEBI:57287"/>
        <dbReference type="ChEBI" id="CHEBI:57328"/>
        <dbReference type="ChEBI" id="CHEBI:456216"/>
        <dbReference type="EC" id="2.7.1.24"/>
    </reaction>
</comment>
<dbReference type="Gene3D" id="3.40.50.300">
    <property type="entry name" value="P-loop containing nucleotide triphosphate hydrolases"/>
    <property type="match status" value="1"/>
</dbReference>
<evidence type="ECO:0000256" key="5">
    <source>
        <dbReference type="HAMAP-Rule" id="MF_00376"/>
    </source>
</evidence>
<dbReference type="EMBL" id="JBGCUO010000001">
    <property type="protein sequence ID" value="MEY1662604.1"/>
    <property type="molecule type" value="Genomic_DNA"/>
</dbReference>
<comment type="similarity">
    <text evidence="1 5">Belongs to the CoaE family.</text>
</comment>
<dbReference type="EC" id="2.7.1.24" evidence="5 6"/>
<gene>
    <name evidence="5 7" type="primary">coaE</name>
    <name evidence="7" type="ORF">AB5I84_10635</name>
</gene>
<keyword evidence="4 5" id="KW-0173">Coenzyme A biosynthesis</keyword>
<dbReference type="PANTHER" id="PTHR10695">
    <property type="entry name" value="DEPHOSPHO-COA KINASE-RELATED"/>
    <property type="match status" value="1"/>
</dbReference>
<dbReference type="SUPFAM" id="SSF52540">
    <property type="entry name" value="P-loop containing nucleoside triphosphate hydrolases"/>
    <property type="match status" value="1"/>
</dbReference>
<reference evidence="7 8" key="1">
    <citation type="submission" date="2024-07" db="EMBL/GenBank/DDBJ databases">
        <authorList>
            <person name="Ren Q."/>
        </authorList>
    </citation>
    <scope>NUCLEOTIDE SEQUENCE [LARGE SCALE GENOMIC DNA]</scope>
    <source>
        <strain evidence="7 8">REN37</strain>
    </source>
</reference>
<dbReference type="Pfam" id="PF01121">
    <property type="entry name" value="CoaE"/>
    <property type="match status" value="1"/>
</dbReference>
<comment type="function">
    <text evidence="5">Catalyzes the phosphorylation of the 3'-hydroxyl group of dephosphocoenzyme A to form coenzyme A.</text>
</comment>
<dbReference type="InterPro" id="IPR001977">
    <property type="entry name" value="Depp_CoAkinase"/>
</dbReference>
<protein>
    <recommendedName>
        <fullName evidence="5 6">Dephospho-CoA kinase</fullName>
        <ecNumber evidence="5 6">2.7.1.24</ecNumber>
    </recommendedName>
    <alternativeName>
        <fullName evidence="5">Dephosphocoenzyme A kinase</fullName>
    </alternativeName>
</protein>
<keyword evidence="5" id="KW-0963">Cytoplasm</keyword>
<dbReference type="Proteomes" id="UP001562065">
    <property type="component" value="Unassembled WGS sequence"/>
</dbReference>
<dbReference type="RefSeq" id="WP_369455838.1">
    <property type="nucleotide sequence ID" value="NZ_JBGCUO010000001.1"/>
</dbReference>
<keyword evidence="8" id="KW-1185">Reference proteome</keyword>
<evidence type="ECO:0000256" key="1">
    <source>
        <dbReference type="ARBA" id="ARBA00009018"/>
    </source>
</evidence>
<evidence type="ECO:0000256" key="4">
    <source>
        <dbReference type="ARBA" id="ARBA00022993"/>
    </source>
</evidence>
<comment type="subcellular location">
    <subcellularLocation>
        <location evidence="5">Cytoplasm</location>
    </subcellularLocation>
</comment>
<dbReference type="PROSITE" id="PS51219">
    <property type="entry name" value="DPCK"/>
    <property type="match status" value="1"/>
</dbReference>
<accession>A0ABV4AIE8</accession>
<dbReference type="HAMAP" id="MF_00376">
    <property type="entry name" value="Dephospho_CoA_kinase"/>
    <property type="match status" value="1"/>
</dbReference>
<evidence type="ECO:0000256" key="3">
    <source>
        <dbReference type="ARBA" id="ARBA00022840"/>
    </source>
</evidence>
<keyword evidence="5 7" id="KW-0808">Transferase</keyword>
<proteinExistence type="inferred from homology"/>
<evidence type="ECO:0000256" key="6">
    <source>
        <dbReference type="NCBIfam" id="TIGR00152"/>
    </source>
</evidence>
<keyword evidence="5 7" id="KW-0418">Kinase</keyword>
<feature type="binding site" evidence="5">
    <location>
        <begin position="11"/>
        <end position="16"/>
    </location>
    <ligand>
        <name>ATP</name>
        <dbReference type="ChEBI" id="CHEBI:30616"/>
    </ligand>
</feature>
<dbReference type="PANTHER" id="PTHR10695:SF46">
    <property type="entry name" value="BIFUNCTIONAL COENZYME A SYNTHASE-RELATED"/>
    <property type="match status" value="1"/>
</dbReference>
<dbReference type="InterPro" id="IPR027417">
    <property type="entry name" value="P-loop_NTPase"/>
</dbReference>
<comment type="caution">
    <text evidence="7">The sequence shown here is derived from an EMBL/GenBank/DDBJ whole genome shotgun (WGS) entry which is preliminary data.</text>
</comment>
<name>A0ABV4AIE8_9GAMM</name>